<organism evidence="2 3">
    <name type="scientific">Phytophthora palmivora</name>
    <dbReference type="NCBI Taxonomy" id="4796"/>
    <lineage>
        <taxon>Eukaryota</taxon>
        <taxon>Sar</taxon>
        <taxon>Stramenopiles</taxon>
        <taxon>Oomycota</taxon>
        <taxon>Peronosporomycetes</taxon>
        <taxon>Peronosporales</taxon>
        <taxon>Peronosporaceae</taxon>
        <taxon>Phytophthora</taxon>
    </lineage>
</organism>
<dbReference type="Pfam" id="PF14681">
    <property type="entry name" value="UPRTase"/>
    <property type="match status" value="1"/>
</dbReference>
<gene>
    <name evidence="2" type="ORF">PHPALM_5557</name>
</gene>
<dbReference type="OrthoDB" id="10257085at2759"/>
<comment type="caution">
    <text evidence="2">The sequence shown here is derived from an EMBL/GenBank/DDBJ whole genome shotgun (WGS) entry which is preliminary data.</text>
</comment>
<evidence type="ECO:0000313" key="3">
    <source>
        <dbReference type="Proteomes" id="UP000237271"/>
    </source>
</evidence>
<accession>A0A2P4YH28</accession>
<dbReference type="AlphaFoldDB" id="A0A2P4YH28"/>
<evidence type="ECO:0000313" key="2">
    <source>
        <dbReference type="EMBL" id="POM77110.1"/>
    </source>
</evidence>
<name>A0A2P4YH28_9STRA</name>
<evidence type="ECO:0000259" key="1">
    <source>
        <dbReference type="Pfam" id="PF14681"/>
    </source>
</evidence>
<reference evidence="2 3" key="1">
    <citation type="journal article" date="2017" name="Genome Biol. Evol.">
        <title>Phytophthora megakarya and P. palmivora, closely related causal agents of cacao black pod rot, underwent increases in genome sizes and gene numbers by different mechanisms.</title>
        <authorList>
            <person name="Ali S.S."/>
            <person name="Shao J."/>
            <person name="Lary D.J."/>
            <person name="Kronmiller B."/>
            <person name="Shen D."/>
            <person name="Strem M.D."/>
            <person name="Amoako-Attah I."/>
            <person name="Akrofi A.Y."/>
            <person name="Begoude B.A."/>
            <person name="Ten Hoopen G.M."/>
            <person name="Coulibaly K."/>
            <person name="Kebe B.I."/>
            <person name="Melnick R.L."/>
            <person name="Guiltinan M.J."/>
            <person name="Tyler B.M."/>
            <person name="Meinhardt L.W."/>
            <person name="Bailey B.A."/>
        </authorList>
    </citation>
    <scope>NUCLEOTIDE SEQUENCE [LARGE SCALE GENOMIC DNA]</scope>
    <source>
        <strain evidence="3">sbr112.9</strain>
    </source>
</reference>
<dbReference type="SUPFAM" id="SSF53271">
    <property type="entry name" value="PRTase-like"/>
    <property type="match status" value="1"/>
</dbReference>
<dbReference type="Gene3D" id="3.40.50.2020">
    <property type="match status" value="1"/>
</dbReference>
<sequence>MMVHQVRANSVLLLMTMLRDNRSNGVTFRRVAGRLIMILLEEALAILGTESVEVITGTGYLYRGLEMRYQFCGVAIGAEGFPFLVLFHQMEPDAPQGSIHVEAETDRSGQRIWRLDHVDLPANIVQHKVLLFSSACGTGNAESKAIEALCSIGCAERSISLVVILSSSDGIVNISNRFPHKTYRFGLKLDDVKPQDKDEEETLNQLKAVLSLRNASQHELNKAQVAT</sequence>
<feature type="domain" description="Phosphoribosyltransferase" evidence="1">
    <location>
        <begin position="9"/>
        <end position="180"/>
    </location>
</feature>
<feature type="non-terminal residue" evidence="2">
    <location>
        <position position="227"/>
    </location>
</feature>
<dbReference type="InterPro" id="IPR029057">
    <property type="entry name" value="PRTase-like"/>
</dbReference>
<dbReference type="Proteomes" id="UP000237271">
    <property type="component" value="Unassembled WGS sequence"/>
</dbReference>
<keyword evidence="3" id="KW-1185">Reference proteome</keyword>
<protein>
    <recommendedName>
        <fullName evidence="1">Phosphoribosyltransferase domain-containing protein</fullName>
    </recommendedName>
</protein>
<proteinExistence type="predicted"/>
<dbReference type="EMBL" id="NCKW01002946">
    <property type="protein sequence ID" value="POM77110.1"/>
    <property type="molecule type" value="Genomic_DNA"/>
</dbReference>
<dbReference type="InterPro" id="IPR000836">
    <property type="entry name" value="PRTase_dom"/>
</dbReference>